<dbReference type="InterPro" id="IPR047964">
    <property type="entry name" value="EFR1-like"/>
</dbReference>
<dbReference type="SUPFAM" id="SSF54862">
    <property type="entry name" value="4Fe-4S ferredoxins"/>
    <property type="match status" value="1"/>
</dbReference>
<dbReference type="PROSITE" id="PS00198">
    <property type="entry name" value="4FE4S_FER_1"/>
    <property type="match status" value="2"/>
</dbReference>
<dbReference type="OrthoDB" id="2837at2157"/>
<dbReference type="InterPro" id="IPR017900">
    <property type="entry name" value="4Fe4S_Fe_S_CS"/>
</dbReference>
<feature type="domain" description="4Fe-4S ferredoxin-type" evidence="2">
    <location>
        <begin position="288"/>
        <end position="317"/>
    </location>
</feature>
<dbReference type="Gene3D" id="3.30.70.20">
    <property type="match status" value="1"/>
</dbReference>
<dbReference type="eggNOG" id="arCOG02449">
    <property type="taxonomic scope" value="Archaea"/>
</dbReference>
<dbReference type="PROSITE" id="PS51379">
    <property type="entry name" value="4FE4S_FER_2"/>
    <property type="match status" value="2"/>
</dbReference>
<dbReference type="InterPro" id="IPR017896">
    <property type="entry name" value="4Fe4S_Fe-S-bd"/>
</dbReference>
<dbReference type="PANTHER" id="PTHR43122:SF1">
    <property type="entry name" value="IRON-SULFUR-BINDING PROTEIN"/>
    <property type="match status" value="1"/>
</dbReference>
<dbReference type="KEGG" id="mvo:Mvol_0711"/>
<dbReference type="InParanoid" id="D7DTB0"/>
<dbReference type="HOGENOM" id="CLU_068049_0_0_2"/>
<dbReference type="SUPFAM" id="SSF52218">
    <property type="entry name" value="Flavoproteins"/>
    <property type="match status" value="1"/>
</dbReference>
<feature type="compositionally biased region" description="Basic and acidic residues" evidence="1">
    <location>
        <begin position="62"/>
        <end position="72"/>
    </location>
</feature>
<organism evidence="3 4">
    <name type="scientific">Methanococcus voltae (strain ATCC BAA-1334 / A3)</name>
    <dbReference type="NCBI Taxonomy" id="456320"/>
    <lineage>
        <taxon>Archaea</taxon>
        <taxon>Methanobacteriati</taxon>
        <taxon>Methanobacteriota</taxon>
        <taxon>Methanomada group</taxon>
        <taxon>Methanococci</taxon>
        <taxon>Methanococcales</taxon>
        <taxon>Methanococcaceae</taxon>
        <taxon>Methanococcus</taxon>
    </lineage>
</organism>
<protein>
    <submittedName>
        <fullName evidence="3">4Fe-4S ferredoxin iron-sulfur binding domain protein</fullName>
    </submittedName>
</protein>
<reference evidence="3 4" key="1">
    <citation type="submission" date="2010-05" db="EMBL/GenBank/DDBJ databases">
        <title>Complete sequence of Methanococcus voltae A3.</title>
        <authorList>
            <consortium name="US DOE Joint Genome Institute"/>
            <person name="Lucas S."/>
            <person name="Copeland A."/>
            <person name="Lapidus A."/>
            <person name="Cheng J.-F."/>
            <person name="Bruce D."/>
            <person name="Goodwin L."/>
            <person name="Pitluck S."/>
            <person name="Lowry S."/>
            <person name="Clum A."/>
            <person name="Land M."/>
            <person name="Hauser L."/>
            <person name="Kyrpides N."/>
            <person name="Mikhailova N."/>
            <person name="Whitman W.B."/>
            <person name="Woyke T."/>
        </authorList>
    </citation>
    <scope>NUCLEOTIDE SEQUENCE [LARGE SCALE GENOMIC DNA]</scope>
    <source>
        <strain evidence="4">ATCC BAA-1334 / A3</strain>
    </source>
</reference>
<name>D7DTB0_METV3</name>
<keyword evidence="4" id="KW-1185">Reference proteome</keyword>
<evidence type="ECO:0000313" key="3">
    <source>
        <dbReference type="EMBL" id="ADI36370.1"/>
    </source>
</evidence>
<dbReference type="NCBIfam" id="NF038196">
    <property type="entry name" value="ferrodoxin_EFR1"/>
    <property type="match status" value="1"/>
</dbReference>
<evidence type="ECO:0000259" key="2">
    <source>
        <dbReference type="PROSITE" id="PS51379"/>
    </source>
</evidence>
<gene>
    <name evidence="3" type="ordered locus">Mvol_0711</name>
</gene>
<dbReference type="GO" id="GO:0016491">
    <property type="term" value="F:oxidoreductase activity"/>
    <property type="evidence" value="ECO:0007669"/>
    <property type="project" value="UniProtKB-ARBA"/>
</dbReference>
<evidence type="ECO:0000256" key="1">
    <source>
        <dbReference type="SAM" id="MobiDB-lite"/>
    </source>
</evidence>
<evidence type="ECO:0000313" key="4">
    <source>
        <dbReference type="Proteomes" id="UP000007722"/>
    </source>
</evidence>
<accession>D7DTB0</accession>
<dbReference type="AlphaFoldDB" id="D7DTB0"/>
<dbReference type="EMBL" id="CP002057">
    <property type="protein sequence ID" value="ADI36370.1"/>
    <property type="molecule type" value="Genomic_DNA"/>
</dbReference>
<proteinExistence type="predicted"/>
<feature type="region of interest" description="Disordered" evidence="1">
    <location>
        <begin position="62"/>
        <end position="82"/>
    </location>
</feature>
<dbReference type="Proteomes" id="UP000007722">
    <property type="component" value="Chromosome"/>
</dbReference>
<dbReference type="STRING" id="456320.Mvol_0711"/>
<dbReference type="Gene3D" id="3.40.50.360">
    <property type="match status" value="1"/>
</dbReference>
<sequence length="343" mass="39506">MTNTADNGENKNMSNINNVKDISKIKEQIQDSLKEDINTIYYFSGTGNSYYVARELAKRLENTENTENKGNEDNEDNEDNKTKEIVYNKLDISNLKNTRIISIANELKNRNIINNSDKIIFIYPVYGFGIPEIVERFINRINIKNPQVNVYSIATCGKMPGGVHYHINKLLNKKGIELKAGYTLKMPNNYILAFNPPSAQDVNHMLDNTDVDILKLSVLIRNNRENTAKDSLFGKLSSDVLYPFWKKGLYKFDEKFKISKDCNLCGICEKICPVNNIEIIDNENLEYNDRIIFKHKCQECLSCIQTCPVRAISYGNSNKKRRYFNPRVKINELIEANTKTKNN</sequence>
<dbReference type="InterPro" id="IPR029039">
    <property type="entry name" value="Flavoprotein-like_sf"/>
</dbReference>
<dbReference type="PANTHER" id="PTHR43122">
    <property type="entry name" value="FERREDOXIN SUBUNIT OF PYRUVATE:FLAVODOXIN OXIDOREDUCTASE-RELATED"/>
    <property type="match status" value="1"/>
</dbReference>
<feature type="domain" description="4Fe-4S ferredoxin-type" evidence="2">
    <location>
        <begin position="254"/>
        <end position="282"/>
    </location>
</feature>